<dbReference type="Proteomes" id="UP000053558">
    <property type="component" value="Unassembled WGS sequence"/>
</dbReference>
<dbReference type="EMBL" id="JH711573">
    <property type="protein sequence ID" value="EIW86091.1"/>
    <property type="molecule type" value="Genomic_DNA"/>
</dbReference>
<keyword evidence="3" id="KW-1185">Reference proteome</keyword>
<dbReference type="OrthoDB" id="66095at2759"/>
<protein>
    <submittedName>
        <fullName evidence="2">Uncharacterized protein</fullName>
    </submittedName>
</protein>
<reference evidence="3" key="1">
    <citation type="journal article" date="2012" name="Science">
        <title>The Paleozoic origin of enzymatic lignin decomposition reconstructed from 31 fungal genomes.</title>
        <authorList>
            <person name="Floudas D."/>
            <person name="Binder M."/>
            <person name="Riley R."/>
            <person name="Barry K."/>
            <person name="Blanchette R.A."/>
            <person name="Henrissat B."/>
            <person name="Martinez A.T."/>
            <person name="Otillar R."/>
            <person name="Spatafora J.W."/>
            <person name="Yadav J.S."/>
            <person name="Aerts A."/>
            <person name="Benoit I."/>
            <person name="Boyd A."/>
            <person name="Carlson A."/>
            <person name="Copeland A."/>
            <person name="Coutinho P.M."/>
            <person name="de Vries R.P."/>
            <person name="Ferreira P."/>
            <person name="Findley K."/>
            <person name="Foster B."/>
            <person name="Gaskell J."/>
            <person name="Glotzer D."/>
            <person name="Gorecki P."/>
            <person name="Heitman J."/>
            <person name="Hesse C."/>
            <person name="Hori C."/>
            <person name="Igarashi K."/>
            <person name="Jurgens J.A."/>
            <person name="Kallen N."/>
            <person name="Kersten P."/>
            <person name="Kohler A."/>
            <person name="Kuees U."/>
            <person name="Kumar T.K.A."/>
            <person name="Kuo A."/>
            <person name="LaButti K."/>
            <person name="Larrondo L.F."/>
            <person name="Lindquist E."/>
            <person name="Ling A."/>
            <person name="Lombard V."/>
            <person name="Lucas S."/>
            <person name="Lundell T."/>
            <person name="Martin R."/>
            <person name="McLaughlin D.J."/>
            <person name="Morgenstern I."/>
            <person name="Morin E."/>
            <person name="Murat C."/>
            <person name="Nagy L.G."/>
            <person name="Nolan M."/>
            <person name="Ohm R.A."/>
            <person name="Patyshakuliyeva A."/>
            <person name="Rokas A."/>
            <person name="Ruiz-Duenas F.J."/>
            <person name="Sabat G."/>
            <person name="Salamov A."/>
            <person name="Samejima M."/>
            <person name="Schmutz J."/>
            <person name="Slot J.C."/>
            <person name="St John F."/>
            <person name="Stenlid J."/>
            <person name="Sun H."/>
            <person name="Sun S."/>
            <person name="Syed K."/>
            <person name="Tsang A."/>
            <person name="Wiebenga A."/>
            <person name="Young D."/>
            <person name="Pisabarro A."/>
            <person name="Eastwood D.C."/>
            <person name="Martin F."/>
            <person name="Cullen D."/>
            <person name="Grigoriev I.V."/>
            <person name="Hibbett D.S."/>
        </authorList>
    </citation>
    <scope>NUCLEOTIDE SEQUENCE [LARGE SCALE GENOMIC DNA]</scope>
    <source>
        <strain evidence="3">RWD-64-598 SS2</strain>
    </source>
</reference>
<accession>A0A5M3N5A1</accession>
<sequence length="366" mass="41328">MPPRYAQRPRQLAPPAASYQPTIADVLQVKEFLGCPPISFPVELIDVLLDDADYWPHSTFVIDRSESVGLNISDKIWARTPTLVDLCCEGEVFEGDDEDPGIQSDEDLGIQSDVTRQLGALSLEHDPPGPPSGTSISNSSSHETGRVTASPRGSHPCRKIVFELWSHDQGYSHDTHLYGTYDHTWTWFEVSVEHSGEGYGGARAAEGKHPLHPRPGHLQRNVHAKSEDTHHVVAWHWRDRIMKGSAKAQELGMRGRGWRSGDGVIVRDFKKGDRLVLWMHARFPGWIGFWTVEGYMVTYQVEQVHQDDVRGDYEIMIRTLLRLLKIFPDLPPPHQFKDNASGKKMQTESRAGSKFERAAVQLNIRM</sequence>
<name>A0A5M3N5A1_CONPW</name>
<dbReference type="KEGG" id="cput:CONPUDRAFT_140813"/>
<dbReference type="AlphaFoldDB" id="A0A5M3N5A1"/>
<gene>
    <name evidence="2" type="ORF">CONPUDRAFT_140813</name>
</gene>
<comment type="caution">
    <text evidence="2">The sequence shown here is derived from an EMBL/GenBank/DDBJ whole genome shotgun (WGS) entry which is preliminary data.</text>
</comment>
<dbReference type="GeneID" id="19201580"/>
<evidence type="ECO:0000313" key="3">
    <source>
        <dbReference type="Proteomes" id="UP000053558"/>
    </source>
</evidence>
<feature type="compositionally biased region" description="Low complexity" evidence="1">
    <location>
        <begin position="132"/>
        <end position="141"/>
    </location>
</feature>
<feature type="region of interest" description="Disordered" evidence="1">
    <location>
        <begin position="121"/>
        <end position="154"/>
    </location>
</feature>
<evidence type="ECO:0000313" key="2">
    <source>
        <dbReference type="EMBL" id="EIW86091.1"/>
    </source>
</evidence>
<dbReference type="RefSeq" id="XP_007763025.1">
    <property type="nucleotide sequence ID" value="XM_007764835.1"/>
</dbReference>
<proteinExistence type="predicted"/>
<evidence type="ECO:0000256" key="1">
    <source>
        <dbReference type="SAM" id="MobiDB-lite"/>
    </source>
</evidence>
<organism evidence="2 3">
    <name type="scientific">Coniophora puteana (strain RWD-64-598)</name>
    <name type="common">Brown rot fungus</name>
    <dbReference type="NCBI Taxonomy" id="741705"/>
    <lineage>
        <taxon>Eukaryota</taxon>
        <taxon>Fungi</taxon>
        <taxon>Dikarya</taxon>
        <taxon>Basidiomycota</taxon>
        <taxon>Agaricomycotina</taxon>
        <taxon>Agaricomycetes</taxon>
        <taxon>Agaricomycetidae</taxon>
        <taxon>Boletales</taxon>
        <taxon>Coniophorineae</taxon>
        <taxon>Coniophoraceae</taxon>
        <taxon>Coniophora</taxon>
    </lineage>
</organism>